<accession>A0A2I0LBM7</accession>
<dbReference type="EMBL" id="PGOL01000061">
    <property type="protein sequence ID" value="PKI78093.1"/>
    <property type="molecule type" value="Genomic_DNA"/>
</dbReference>
<organism evidence="1 2">
    <name type="scientific">Punica granatum</name>
    <name type="common">Pomegranate</name>
    <dbReference type="NCBI Taxonomy" id="22663"/>
    <lineage>
        <taxon>Eukaryota</taxon>
        <taxon>Viridiplantae</taxon>
        <taxon>Streptophyta</taxon>
        <taxon>Embryophyta</taxon>
        <taxon>Tracheophyta</taxon>
        <taxon>Spermatophyta</taxon>
        <taxon>Magnoliopsida</taxon>
        <taxon>eudicotyledons</taxon>
        <taxon>Gunneridae</taxon>
        <taxon>Pentapetalae</taxon>
        <taxon>rosids</taxon>
        <taxon>malvids</taxon>
        <taxon>Myrtales</taxon>
        <taxon>Lythraceae</taxon>
        <taxon>Punica</taxon>
    </lineage>
</organism>
<dbReference type="AlphaFoldDB" id="A0A2I0LBM7"/>
<gene>
    <name evidence="1" type="ORF">CRG98_001543</name>
</gene>
<reference evidence="1 2" key="1">
    <citation type="submission" date="2017-11" db="EMBL/GenBank/DDBJ databases">
        <title>De-novo sequencing of pomegranate (Punica granatum L.) genome.</title>
        <authorList>
            <person name="Akparov Z."/>
            <person name="Amiraslanov A."/>
            <person name="Hajiyeva S."/>
            <person name="Abbasov M."/>
            <person name="Kaur K."/>
            <person name="Hamwieh A."/>
            <person name="Solovyev V."/>
            <person name="Salamov A."/>
            <person name="Braich B."/>
            <person name="Kosarev P."/>
            <person name="Mahmoud A."/>
            <person name="Hajiyev E."/>
            <person name="Babayeva S."/>
            <person name="Izzatullayeva V."/>
            <person name="Mammadov A."/>
            <person name="Mammadov A."/>
            <person name="Sharifova S."/>
            <person name="Ojaghi J."/>
            <person name="Eynullazada K."/>
            <person name="Bayramov B."/>
            <person name="Abdulazimova A."/>
            <person name="Shahmuradov I."/>
        </authorList>
    </citation>
    <scope>NUCLEOTIDE SEQUENCE [LARGE SCALE GENOMIC DNA]</scope>
    <source>
        <strain evidence="2">cv. AG2017</strain>
        <tissue evidence="1">Leaf</tissue>
    </source>
</reference>
<evidence type="ECO:0000313" key="1">
    <source>
        <dbReference type="EMBL" id="PKI78093.1"/>
    </source>
</evidence>
<comment type="caution">
    <text evidence="1">The sequence shown here is derived from an EMBL/GenBank/DDBJ whole genome shotgun (WGS) entry which is preliminary data.</text>
</comment>
<dbReference type="Proteomes" id="UP000233551">
    <property type="component" value="Unassembled WGS sequence"/>
</dbReference>
<name>A0A2I0LBM7_PUNGR</name>
<evidence type="ECO:0000313" key="2">
    <source>
        <dbReference type="Proteomes" id="UP000233551"/>
    </source>
</evidence>
<proteinExistence type="predicted"/>
<keyword evidence="2" id="KW-1185">Reference proteome</keyword>
<sequence length="262" mass="29193">MRRWISSRERAANWSRKECNQLHVAGQLLRAPFAARFWLTLGGGSIVFYLVQPSLCSFCLVRRLSIRHPSSPMTRHLCSSPATPQKPPPQLLLLLLLLDVKKGSRGQTEEGTNSPALLLPATRQDHASVNSSFIISRAHKSQALVLSFSRLLHLSHAHQHHSLYQLDCHCFLFKAALLLDQPLDSISHCSHCHWSSSLCLLRLLAVRFAATLDPELLLPLPRFPLDCCLASCLSEFPCLTRSIATIPPHDNSDPVSSTLADF</sequence>
<protein>
    <submittedName>
        <fullName evidence="1">Uncharacterized protein</fullName>
    </submittedName>
</protein>